<evidence type="ECO:0000313" key="3">
    <source>
        <dbReference type="Proteomes" id="UP000067711"/>
    </source>
</evidence>
<dbReference type="EMBL" id="CP013389">
    <property type="protein sequence ID" value="AOJ10621.1"/>
    <property type="molecule type" value="Genomic_DNA"/>
</dbReference>
<name>A0A1B4G3Y4_9BURK</name>
<evidence type="ECO:0000313" key="2">
    <source>
        <dbReference type="EMBL" id="AOJ10621.1"/>
    </source>
</evidence>
<protein>
    <submittedName>
        <fullName evidence="2">Uncharacterized protein</fullName>
    </submittedName>
</protein>
<proteinExistence type="predicted"/>
<accession>A0A1B4G3Y4</accession>
<reference evidence="2 3" key="1">
    <citation type="submission" date="2015-12" db="EMBL/GenBank/DDBJ databases">
        <title>Diversity of Burkholderia near neighbor genomes.</title>
        <authorList>
            <person name="Sahl J."/>
            <person name="Wagner D."/>
            <person name="Keim P."/>
        </authorList>
    </citation>
    <scope>NUCLEOTIDE SEQUENCE [LARGE SCALE GENOMIC DNA]</scope>
    <source>
        <strain evidence="2 3">BDU8</strain>
    </source>
</reference>
<keyword evidence="1" id="KW-1133">Transmembrane helix</keyword>
<dbReference type="AlphaFoldDB" id="A0A1B4G3Y4"/>
<sequence length="109" mass="11474">MGGGLSTAQGGPIGRNRAGKACGIVCGIEVAALSIGFLLSSLTDRRGLPVRARRRRSPDDSENVRHAQADWRVRAFVLRLARFVACALATCALATCAFAMIDSSVADDL</sequence>
<evidence type="ECO:0000256" key="1">
    <source>
        <dbReference type="SAM" id="Phobius"/>
    </source>
</evidence>
<organism evidence="2 3">
    <name type="scientific">Burkholderia mayonis</name>
    <dbReference type="NCBI Taxonomy" id="1385591"/>
    <lineage>
        <taxon>Bacteria</taxon>
        <taxon>Pseudomonadati</taxon>
        <taxon>Pseudomonadota</taxon>
        <taxon>Betaproteobacteria</taxon>
        <taxon>Burkholderiales</taxon>
        <taxon>Burkholderiaceae</taxon>
        <taxon>Burkholderia</taxon>
        <taxon>pseudomallei group</taxon>
    </lineage>
</organism>
<keyword evidence="1" id="KW-0812">Transmembrane</keyword>
<dbReference type="Proteomes" id="UP000067711">
    <property type="component" value="Chromosome 1"/>
</dbReference>
<keyword evidence="1" id="KW-0472">Membrane</keyword>
<feature type="transmembrane region" description="Helical" evidence="1">
    <location>
        <begin position="80"/>
        <end position="101"/>
    </location>
</feature>
<gene>
    <name evidence="2" type="ORF">WS71_25960</name>
</gene>